<evidence type="ECO:0000313" key="2">
    <source>
        <dbReference type="Proteomes" id="UP000070501"/>
    </source>
</evidence>
<evidence type="ECO:0000313" key="1">
    <source>
        <dbReference type="EMBL" id="KXJ86439.1"/>
    </source>
</evidence>
<reference evidence="2" key="1">
    <citation type="submission" date="2016-02" db="EMBL/GenBank/DDBJ databases">
        <title>Draft genome sequence of Microdochium bolleyi, a fungal endophyte of beachgrass.</title>
        <authorList>
            <consortium name="DOE Joint Genome Institute"/>
            <person name="David A.S."/>
            <person name="May G."/>
            <person name="Haridas S."/>
            <person name="Lim J."/>
            <person name="Wang M."/>
            <person name="Labutti K."/>
            <person name="Lipzen A."/>
            <person name="Barry K."/>
            <person name="Grigoriev I.V."/>
        </authorList>
    </citation>
    <scope>NUCLEOTIDE SEQUENCE [LARGE SCALE GENOMIC DNA]</scope>
    <source>
        <strain evidence="2">J235TASD1</strain>
    </source>
</reference>
<dbReference type="Proteomes" id="UP000070501">
    <property type="component" value="Unassembled WGS sequence"/>
</dbReference>
<protein>
    <submittedName>
        <fullName evidence="1">Uncharacterized protein</fullName>
    </submittedName>
</protein>
<proteinExistence type="predicted"/>
<name>A0A136IP31_9PEZI</name>
<sequence length="80" mass="8013">MPCSLATASTASTTTPTSAVLIGTLCAPGHSTSLLPSAAQYSSYSSRCRCSPSSSSPCTCTVGKARMCFPVATSLRSSAT</sequence>
<dbReference type="InParanoid" id="A0A136IP31"/>
<accession>A0A136IP31</accession>
<dbReference type="AlphaFoldDB" id="A0A136IP31"/>
<keyword evidence="2" id="KW-1185">Reference proteome</keyword>
<dbReference type="EMBL" id="KQ964268">
    <property type="protein sequence ID" value="KXJ86439.1"/>
    <property type="molecule type" value="Genomic_DNA"/>
</dbReference>
<organism evidence="1 2">
    <name type="scientific">Microdochium bolleyi</name>
    <dbReference type="NCBI Taxonomy" id="196109"/>
    <lineage>
        <taxon>Eukaryota</taxon>
        <taxon>Fungi</taxon>
        <taxon>Dikarya</taxon>
        <taxon>Ascomycota</taxon>
        <taxon>Pezizomycotina</taxon>
        <taxon>Sordariomycetes</taxon>
        <taxon>Xylariomycetidae</taxon>
        <taxon>Xylariales</taxon>
        <taxon>Microdochiaceae</taxon>
        <taxon>Microdochium</taxon>
    </lineage>
</organism>
<gene>
    <name evidence="1" type="ORF">Micbo1qcDRAFT_168475</name>
</gene>